<comment type="caution">
    <text evidence="1">The sequence shown here is derived from an EMBL/GenBank/DDBJ whole genome shotgun (WGS) entry which is preliminary data.</text>
</comment>
<dbReference type="Proteomes" id="UP001145799">
    <property type="component" value="Unassembled WGS sequence"/>
</dbReference>
<keyword evidence="4" id="KW-1185">Reference proteome</keyword>
<dbReference type="EMBL" id="JAPZVQ010000002">
    <property type="protein sequence ID" value="MDA1384245.1"/>
    <property type="molecule type" value="Genomic_DNA"/>
</dbReference>
<accession>A0A9X3PHQ2</accession>
<gene>
    <name evidence="2" type="ORF">J2S69_003044</name>
    <name evidence="1" type="ORF">O2L01_04555</name>
</gene>
<dbReference type="EMBL" id="JAVDYD010000001">
    <property type="protein sequence ID" value="MDR7339325.1"/>
    <property type="molecule type" value="Genomic_DNA"/>
</dbReference>
<evidence type="ECO:0000313" key="4">
    <source>
        <dbReference type="Proteomes" id="UP001183604"/>
    </source>
</evidence>
<dbReference type="Proteomes" id="UP001183604">
    <property type="component" value="Unassembled WGS sequence"/>
</dbReference>
<evidence type="ECO:0008006" key="5">
    <source>
        <dbReference type="Google" id="ProtNLM"/>
    </source>
</evidence>
<evidence type="ECO:0000313" key="2">
    <source>
        <dbReference type="EMBL" id="MDR7339325.1"/>
    </source>
</evidence>
<dbReference type="RefSeq" id="WP_270120674.1">
    <property type="nucleotide sequence ID" value="NZ_BAAAOM010000004.1"/>
</dbReference>
<protein>
    <recommendedName>
        <fullName evidence="5">WXG100 family type VII secretion target</fullName>
    </recommendedName>
</protein>
<evidence type="ECO:0000313" key="3">
    <source>
        <dbReference type="Proteomes" id="UP001145799"/>
    </source>
</evidence>
<reference evidence="1" key="1">
    <citation type="submission" date="2022-12" db="EMBL/GenBank/DDBJ databases">
        <title>Gycomyces niveus sp.nov., a novel actinomycete isolated from soil in Shouguang.</title>
        <authorList>
            <person name="Yang X."/>
        </authorList>
    </citation>
    <scope>NUCLEOTIDE SEQUENCE</scope>
    <source>
        <strain evidence="1">DSM 44724</strain>
    </source>
</reference>
<name>A0A9X3PHQ2_9ACTN</name>
<organism evidence="1 3">
    <name type="scientific">Glycomyces lechevalierae</name>
    <dbReference type="NCBI Taxonomy" id="256034"/>
    <lineage>
        <taxon>Bacteria</taxon>
        <taxon>Bacillati</taxon>
        <taxon>Actinomycetota</taxon>
        <taxon>Actinomycetes</taxon>
        <taxon>Glycomycetales</taxon>
        <taxon>Glycomycetaceae</taxon>
        <taxon>Glycomyces</taxon>
    </lineage>
</organism>
<sequence length="415" mass="43797">MGEPVGITPQQLSDAEGVLRGQMPAAQALAEQANGEGLDMMAWGVPGLFISPGYYQMVADLKELFEMMGTGLEGHADRLKDCRESWETADMEMGKEFSKFQPEGLGDSIAWGGSTYTNDGDRYHGPGSVGIVDTGAWKQSPAKAVTGGYEVYEKIVKVVKADDAGEAVNAVMELSAQVASWGWDMLDAAMNPISYLIASGLDFLISLIQPLDDLLGMVTGNGERMADEIDRWGGIKEGLPPIGDAIKAVPEGGLSEWSGKDGDAAREKIKDFAEAVYQLGDQIQVLQGLMRLCELIATCIRKTILALIADWITNRIIDWAVATPLAVPTAGASTAAAMVRSIISSIRTVLTALNRYGTVVKTFVEANRVLGKVAPVLSGAAKPLAEAGFKSVGMIAGLTSTGGPSTSSIADGFNG</sequence>
<proteinExistence type="predicted"/>
<reference evidence="2 4" key="2">
    <citation type="submission" date="2023-07" db="EMBL/GenBank/DDBJ databases">
        <title>Sequencing the genomes of 1000 actinobacteria strains.</title>
        <authorList>
            <person name="Klenk H.-P."/>
        </authorList>
    </citation>
    <scope>NUCLEOTIDE SEQUENCE [LARGE SCALE GENOMIC DNA]</scope>
    <source>
        <strain evidence="2 4">DSM 44724</strain>
    </source>
</reference>
<evidence type="ECO:0000313" key="1">
    <source>
        <dbReference type="EMBL" id="MDA1384245.1"/>
    </source>
</evidence>
<dbReference type="AlphaFoldDB" id="A0A9X3PHQ2"/>